<dbReference type="GO" id="GO:0003700">
    <property type="term" value="F:DNA-binding transcription factor activity"/>
    <property type="evidence" value="ECO:0007669"/>
    <property type="project" value="InterPro"/>
</dbReference>
<keyword evidence="3" id="KW-0804">Transcription</keyword>
<dbReference type="InterPro" id="IPR036388">
    <property type="entry name" value="WH-like_DNA-bd_sf"/>
</dbReference>
<gene>
    <name evidence="5" type="ORF">SAMN04489859_101566</name>
</gene>
<sequence>MSLAETLGARRQRSRSETAEHALRRDIVLGTLAPGAALRELDLAQRFNCAQGTIREALMRLSEDGLVTRRARRDTHVAPANPDDAQELLRIRRDIECRAAIRVIESRDETLLSDLDTLMQSMRLAALQGDEYTLMEHDRGFHLRLFEAASTPMVEPVLFRCLLHTQRFKILNSEPESRNLQDTADRHLSILESLEARDAEGLTQALSHHIATIVDFGPEVFAAGERVKS</sequence>
<dbReference type="SMART" id="SM00345">
    <property type="entry name" value="HTH_GNTR"/>
    <property type="match status" value="1"/>
</dbReference>
<evidence type="ECO:0000256" key="1">
    <source>
        <dbReference type="ARBA" id="ARBA00023015"/>
    </source>
</evidence>
<name>A0A1H8J3P0_9RHOB</name>
<dbReference type="PROSITE" id="PS50949">
    <property type="entry name" value="HTH_GNTR"/>
    <property type="match status" value="1"/>
</dbReference>
<keyword evidence="6" id="KW-1185">Reference proteome</keyword>
<evidence type="ECO:0000256" key="2">
    <source>
        <dbReference type="ARBA" id="ARBA00023125"/>
    </source>
</evidence>
<keyword evidence="1" id="KW-0805">Transcription regulation</keyword>
<dbReference type="Gene3D" id="1.20.120.530">
    <property type="entry name" value="GntR ligand-binding domain-like"/>
    <property type="match status" value="1"/>
</dbReference>
<dbReference type="PANTHER" id="PTHR43537:SF51">
    <property type="entry name" value="HTH-TYPE TRANSCRIPTIONAL REGULATOR LGOR-RELATED"/>
    <property type="match status" value="1"/>
</dbReference>
<dbReference type="SMART" id="SM00895">
    <property type="entry name" value="FCD"/>
    <property type="match status" value="1"/>
</dbReference>
<dbReference type="PANTHER" id="PTHR43537">
    <property type="entry name" value="TRANSCRIPTIONAL REGULATOR, GNTR FAMILY"/>
    <property type="match status" value="1"/>
</dbReference>
<evidence type="ECO:0000313" key="6">
    <source>
        <dbReference type="Proteomes" id="UP000199054"/>
    </source>
</evidence>
<dbReference type="OrthoDB" id="6087511at2"/>
<evidence type="ECO:0000259" key="4">
    <source>
        <dbReference type="PROSITE" id="PS50949"/>
    </source>
</evidence>
<dbReference type="RefSeq" id="WP_090612645.1">
    <property type="nucleotide sequence ID" value="NZ_CP067124.1"/>
</dbReference>
<organism evidence="5 6">
    <name type="scientific">Paracoccus alcaliphilus</name>
    <dbReference type="NCBI Taxonomy" id="34002"/>
    <lineage>
        <taxon>Bacteria</taxon>
        <taxon>Pseudomonadati</taxon>
        <taxon>Pseudomonadota</taxon>
        <taxon>Alphaproteobacteria</taxon>
        <taxon>Rhodobacterales</taxon>
        <taxon>Paracoccaceae</taxon>
        <taxon>Paracoccus</taxon>
    </lineage>
</organism>
<protein>
    <submittedName>
        <fullName evidence="5">DNA-binding transcriptional regulator, GntR family</fullName>
    </submittedName>
</protein>
<dbReference type="Pfam" id="PF07729">
    <property type="entry name" value="FCD"/>
    <property type="match status" value="1"/>
</dbReference>
<dbReference type="InterPro" id="IPR000524">
    <property type="entry name" value="Tscrpt_reg_HTH_GntR"/>
</dbReference>
<reference evidence="5 6" key="1">
    <citation type="submission" date="2016-10" db="EMBL/GenBank/DDBJ databases">
        <authorList>
            <person name="de Groot N.N."/>
        </authorList>
    </citation>
    <scope>NUCLEOTIDE SEQUENCE [LARGE SCALE GENOMIC DNA]</scope>
    <source>
        <strain evidence="5 6">DSM 8512</strain>
    </source>
</reference>
<dbReference type="InterPro" id="IPR036390">
    <property type="entry name" value="WH_DNA-bd_sf"/>
</dbReference>
<dbReference type="Pfam" id="PF00392">
    <property type="entry name" value="GntR"/>
    <property type="match status" value="1"/>
</dbReference>
<dbReference type="SUPFAM" id="SSF48008">
    <property type="entry name" value="GntR ligand-binding domain-like"/>
    <property type="match status" value="1"/>
</dbReference>
<dbReference type="Gene3D" id="1.10.10.10">
    <property type="entry name" value="Winged helix-like DNA-binding domain superfamily/Winged helix DNA-binding domain"/>
    <property type="match status" value="1"/>
</dbReference>
<accession>A0A1H8J3P0</accession>
<dbReference type="InterPro" id="IPR008920">
    <property type="entry name" value="TF_FadR/GntR_C"/>
</dbReference>
<dbReference type="EMBL" id="FODE01000015">
    <property type="protein sequence ID" value="SEN75279.1"/>
    <property type="molecule type" value="Genomic_DNA"/>
</dbReference>
<dbReference type="AlphaFoldDB" id="A0A1H8J3P0"/>
<proteinExistence type="predicted"/>
<feature type="domain" description="HTH gntR-type" evidence="4">
    <location>
        <begin position="13"/>
        <end position="80"/>
    </location>
</feature>
<evidence type="ECO:0000256" key="3">
    <source>
        <dbReference type="ARBA" id="ARBA00023163"/>
    </source>
</evidence>
<dbReference type="Proteomes" id="UP000199054">
    <property type="component" value="Unassembled WGS sequence"/>
</dbReference>
<dbReference type="InterPro" id="IPR011711">
    <property type="entry name" value="GntR_C"/>
</dbReference>
<evidence type="ECO:0000313" key="5">
    <source>
        <dbReference type="EMBL" id="SEN75279.1"/>
    </source>
</evidence>
<dbReference type="GO" id="GO:0003677">
    <property type="term" value="F:DNA binding"/>
    <property type="evidence" value="ECO:0007669"/>
    <property type="project" value="UniProtKB-KW"/>
</dbReference>
<dbReference type="STRING" id="34002.SAMN04489859_101566"/>
<keyword evidence="2 5" id="KW-0238">DNA-binding</keyword>
<dbReference type="SUPFAM" id="SSF46785">
    <property type="entry name" value="Winged helix' DNA-binding domain"/>
    <property type="match status" value="1"/>
</dbReference>